<evidence type="ECO:0000313" key="1">
    <source>
        <dbReference type="EMBL" id="GAI06605.1"/>
    </source>
</evidence>
<reference evidence="1" key="1">
    <citation type="journal article" date="2014" name="Front. Microbiol.">
        <title>High frequency of phylogenetically diverse reductive dehalogenase-homologous genes in deep subseafloor sedimentary metagenomes.</title>
        <authorList>
            <person name="Kawai M."/>
            <person name="Futagami T."/>
            <person name="Toyoda A."/>
            <person name="Takaki Y."/>
            <person name="Nishi S."/>
            <person name="Hori S."/>
            <person name="Arai W."/>
            <person name="Tsubouchi T."/>
            <person name="Morono Y."/>
            <person name="Uchiyama I."/>
            <person name="Ito T."/>
            <person name="Fujiyama A."/>
            <person name="Inagaki F."/>
            <person name="Takami H."/>
        </authorList>
    </citation>
    <scope>NUCLEOTIDE SEQUENCE</scope>
    <source>
        <strain evidence="1">Expedition CK06-06</strain>
    </source>
</reference>
<gene>
    <name evidence="1" type="ORF">S06H3_08169</name>
</gene>
<dbReference type="EMBL" id="BARV01003409">
    <property type="protein sequence ID" value="GAI06605.1"/>
    <property type="molecule type" value="Genomic_DNA"/>
</dbReference>
<proteinExistence type="predicted"/>
<dbReference type="AlphaFoldDB" id="X1LW09"/>
<comment type="caution">
    <text evidence="1">The sequence shown here is derived from an EMBL/GenBank/DDBJ whole genome shotgun (WGS) entry which is preliminary data.</text>
</comment>
<sequence length="129" mass="14783">MSLGEKSATEIEAMRVRAWQNRAKGKGVRWRMIRDTLATVSVYWMTLSEVETCMVRIWGLTRKKTRELLEEGVSIGDVDTKKDPLSHNLLYKLRQERVTFWMGKRGVEGIPAGIVEVVETTILVSKSEE</sequence>
<accession>X1LW09</accession>
<name>X1LW09_9ZZZZ</name>
<protein>
    <submittedName>
        <fullName evidence="1">Uncharacterized protein</fullName>
    </submittedName>
</protein>
<organism evidence="1">
    <name type="scientific">marine sediment metagenome</name>
    <dbReference type="NCBI Taxonomy" id="412755"/>
    <lineage>
        <taxon>unclassified sequences</taxon>
        <taxon>metagenomes</taxon>
        <taxon>ecological metagenomes</taxon>
    </lineage>
</organism>